<dbReference type="EMBL" id="FRAA01000005">
    <property type="protein sequence ID" value="SHK49146.1"/>
    <property type="molecule type" value="Genomic_DNA"/>
</dbReference>
<keyword evidence="3" id="KW-1185">Reference proteome</keyword>
<name>A0A1M6SWU1_REIAG</name>
<feature type="chain" id="PRO_5012432365" description="DUF4197 domain-containing protein" evidence="1">
    <location>
        <begin position="22"/>
        <end position="273"/>
    </location>
</feature>
<protein>
    <recommendedName>
        <fullName evidence="4">DUF4197 domain-containing protein</fullName>
    </recommendedName>
</protein>
<dbReference type="InterPro" id="IPR025245">
    <property type="entry name" value="DUF4197"/>
</dbReference>
<evidence type="ECO:0000313" key="2">
    <source>
        <dbReference type="EMBL" id="SHK49146.1"/>
    </source>
</evidence>
<dbReference type="Proteomes" id="UP000184474">
    <property type="component" value="Unassembled WGS sequence"/>
</dbReference>
<evidence type="ECO:0000256" key="1">
    <source>
        <dbReference type="SAM" id="SignalP"/>
    </source>
</evidence>
<reference evidence="3" key="1">
    <citation type="submission" date="2016-11" db="EMBL/GenBank/DDBJ databases">
        <authorList>
            <person name="Varghese N."/>
            <person name="Submissions S."/>
        </authorList>
    </citation>
    <scope>NUCLEOTIDE SEQUENCE [LARGE SCALE GENOMIC DNA]</scope>
    <source>
        <strain evidence="3">DSM 26134</strain>
    </source>
</reference>
<gene>
    <name evidence="2" type="ORF">SAMN04488028_105186</name>
</gene>
<dbReference type="PROSITE" id="PS51257">
    <property type="entry name" value="PROKAR_LIPOPROTEIN"/>
    <property type="match status" value="1"/>
</dbReference>
<accession>A0A1M6SWU1</accession>
<sequence length="273" mass="29743">MRKTLLLIPCLILLLMCSCEEAEKFFDLPLSEQEIAEGLKAALNEGVDESTTSASATDGYLKNELIKIFLPSEVAALQETIANGSVPVVGVKYSTIMDVYIAATPDIDQDPFEELITAMNRGAESAAQKASPIFVDAITSMSITDALAILQGGETSATEYFISKTRSQLIDSFQPDIKSALDQTQATTLYASIQGFLAYEYEVNLVVTTQTIAVKDYINQELPESIDGYATERAVEGLFYLIGEEEKKIRANPLDYASAIIQKVFGSDEAQTN</sequence>
<dbReference type="RefSeq" id="WP_084190564.1">
    <property type="nucleotide sequence ID" value="NZ_FRAA01000005.1"/>
</dbReference>
<dbReference type="Pfam" id="PF13852">
    <property type="entry name" value="DUF4197"/>
    <property type="match status" value="2"/>
</dbReference>
<dbReference type="AlphaFoldDB" id="A0A1M6SWU1"/>
<feature type="signal peptide" evidence="1">
    <location>
        <begin position="1"/>
        <end position="21"/>
    </location>
</feature>
<organism evidence="2 3">
    <name type="scientific">Reichenbachiella agariperforans</name>
    <dbReference type="NCBI Taxonomy" id="156994"/>
    <lineage>
        <taxon>Bacteria</taxon>
        <taxon>Pseudomonadati</taxon>
        <taxon>Bacteroidota</taxon>
        <taxon>Cytophagia</taxon>
        <taxon>Cytophagales</taxon>
        <taxon>Reichenbachiellaceae</taxon>
        <taxon>Reichenbachiella</taxon>
    </lineage>
</organism>
<evidence type="ECO:0008006" key="4">
    <source>
        <dbReference type="Google" id="ProtNLM"/>
    </source>
</evidence>
<proteinExistence type="predicted"/>
<keyword evidence="1" id="KW-0732">Signal</keyword>
<evidence type="ECO:0000313" key="3">
    <source>
        <dbReference type="Proteomes" id="UP000184474"/>
    </source>
</evidence>
<dbReference type="STRING" id="156994.SAMN04488028_105186"/>